<dbReference type="Pfam" id="PF02470">
    <property type="entry name" value="MlaD"/>
    <property type="match status" value="1"/>
</dbReference>
<sequence length="385" mass="40484">MITKRVKFQVMAFLVIAALGISYVSAEYVGLGRLFGQGGYSVKVALPESGGIFENAEVTYRGVPVGRVGELTLVDDGILVDLDLAEDGPQIPADLTLVVANRSAIGEQYVDLRPTSNGAPYLEDGAEITATADALPVKVEAFLGNAIALTDSLPRKDLRRTVDELYDASRGASDDLRALIDASDSLVVVAEENFNVTASLIDSAPTVLATQHRSADNIASFSRDLQLMAETLEANDRSLRDLIAASPDMAREVESLIDEVGAPLGVLLGNLLTANDIFSAHSAGFEDVLIRAPEAVSAARDVLGPNGLQLGLVTSFTNPLPCTTGYSGTNMRRGTDTGKGRLNINAGCTANMVRGPARAPRGQVRVVANDTVTVPSSLAELMGAQ</sequence>
<keyword evidence="3" id="KW-1185">Reference proteome</keyword>
<name>A0A4P7IEK1_9ACTN</name>
<dbReference type="Proteomes" id="UP000294853">
    <property type="component" value="Chromosome"/>
</dbReference>
<accession>A0A4P7IEK1</accession>
<reference evidence="2 3" key="1">
    <citation type="submission" date="2019-03" db="EMBL/GenBank/DDBJ databases">
        <title>Three New Species of Nocardioides, Nocardioides euryhalodurans sp. nov., Nocardioides seonyuensis sp. nov. and Nocardioides eburneoflavus sp. nov. Iolated from Soil.</title>
        <authorList>
            <person name="Roh S.G."/>
            <person name="Lee C."/>
            <person name="Kim M.-K."/>
            <person name="Kim S.B."/>
        </authorList>
    </citation>
    <scope>NUCLEOTIDE SEQUENCE [LARGE SCALE GENOMIC DNA]</scope>
    <source>
        <strain evidence="2 3">MMS17-SY207-3</strain>
    </source>
</reference>
<dbReference type="KEGG" id="nsn:EXE58_09510"/>
<feature type="domain" description="Mce/MlaD" evidence="1">
    <location>
        <begin position="39"/>
        <end position="114"/>
    </location>
</feature>
<organism evidence="2 3">
    <name type="scientific">Nocardioides seonyuensis</name>
    <dbReference type="NCBI Taxonomy" id="2518371"/>
    <lineage>
        <taxon>Bacteria</taxon>
        <taxon>Bacillati</taxon>
        <taxon>Actinomycetota</taxon>
        <taxon>Actinomycetes</taxon>
        <taxon>Propionibacteriales</taxon>
        <taxon>Nocardioidaceae</taxon>
        <taxon>Nocardioides</taxon>
    </lineage>
</organism>
<protein>
    <submittedName>
        <fullName evidence="2">MCE family protein</fullName>
    </submittedName>
</protein>
<proteinExistence type="predicted"/>
<evidence type="ECO:0000259" key="1">
    <source>
        <dbReference type="Pfam" id="PF02470"/>
    </source>
</evidence>
<gene>
    <name evidence="2" type="ORF">EXE58_09510</name>
</gene>
<dbReference type="NCBIfam" id="TIGR00996">
    <property type="entry name" value="Mtu_fam_mce"/>
    <property type="match status" value="1"/>
</dbReference>
<dbReference type="InterPro" id="IPR052336">
    <property type="entry name" value="MlaD_Phospholipid_Transporter"/>
</dbReference>
<dbReference type="GO" id="GO:0005576">
    <property type="term" value="C:extracellular region"/>
    <property type="evidence" value="ECO:0007669"/>
    <property type="project" value="TreeGrafter"/>
</dbReference>
<dbReference type="InterPro" id="IPR003399">
    <property type="entry name" value="Mce/MlaD"/>
</dbReference>
<evidence type="ECO:0000313" key="2">
    <source>
        <dbReference type="EMBL" id="QBX55665.1"/>
    </source>
</evidence>
<dbReference type="AlphaFoldDB" id="A0A4P7IEK1"/>
<dbReference type="PANTHER" id="PTHR33371:SF16">
    <property type="entry name" value="MCE-FAMILY PROTEIN MCE3F"/>
    <property type="match status" value="1"/>
</dbReference>
<dbReference type="PANTHER" id="PTHR33371">
    <property type="entry name" value="INTERMEMBRANE PHOSPHOLIPID TRANSPORT SYSTEM BINDING PROTEIN MLAD-RELATED"/>
    <property type="match status" value="1"/>
</dbReference>
<dbReference type="EMBL" id="CP038436">
    <property type="protein sequence ID" value="QBX55665.1"/>
    <property type="molecule type" value="Genomic_DNA"/>
</dbReference>
<dbReference type="RefSeq" id="WP_135267656.1">
    <property type="nucleotide sequence ID" value="NZ_CP038436.1"/>
</dbReference>
<evidence type="ECO:0000313" key="3">
    <source>
        <dbReference type="Proteomes" id="UP000294853"/>
    </source>
</evidence>
<dbReference type="OrthoDB" id="4741753at2"/>
<dbReference type="InterPro" id="IPR005693">
    <property type="entry name" value="Mce"/>
</dbReference>